<dbReference type="Proteomes" id="UP000481153">
    <property type="component" value="Unassembled WGS sequence"/>
</dbReference>
<feature type="compositionally biased region" description="Basic and acidic residues" evidence="3">
    <location>
        <begin position="436"/>
        <end position="450"/>
    </location>
</feature>
<dbReference type="GO" id="GO:0005634">
    <property type="term" value="C:nucleus"/>
    <property type="evidence" value="ECO:0007669"/>
    <property type="project" value="UniProtKB-UniRule"/>
</dbReference>
<feature type="domain" description="HMG box" evidence="4">
    <location>
        <begin position="1"/>
        <end position="67"/>
    </location>
</feature>
<feature type="domain" description="HMG box" evidence="4">
    <location>
        <begin position="197"/>
        <end position="260"/>
    </location>
</feature>
<dbReference type="PANTHER" id="PTHR48112">
    <property type="entry name" value="HIGH MOBILITY GROUP PROTEIN DSP1"/>
    <property type="match status" value="1"/>
</dbReference>
<dbReference type="InterPro" id="IPR009071">
    <property type="entry name" value="HMG_box_dom"/>
</dbReference>
<dbReference type="SUPFAM" id="SSF47095">
    <property type="entry name" value="HMG-box"/>
    <property type="match status" value="6"/>
</dbReference>
<evidence type="ECO:0000313" key="6">
    <source>
        <dbReference type="Proteomes" id="UP000481153"/>
    </source>
</evidence>
<feature type="region of interest" description="Disordered" evidence="3">
    <location>
        <begin position="419"/>
        <end position="454"/>
    </location>
</feature>
<keyword evidence="6" id="KW-1185">Reference proteome</keyword>
<dbReference type="PANTHER" id="PTHR48112:SF22">
    <property type="entry name" value="MITOCHONDRIAL TRANSCRIPTION FACTOR A, ISOFORM B"/>
    <property type="match status" value="1"/>
</dbReference>
<evidence type="ECO:0000259" key="4">
    <source>
        <dbReference type="PROSITE" id="PS50118"/>
    </source>
</evidence>
<evidence type="ECO:0000256" key="2">
    <source>
        <dbReference type="PROSITE-ProRule" id="PRU00267"/>
    </source>
</evidence>
<feature type="DNA-binding region" description="HMG box" evidence="2">
    <location>
        <begin position="126"/>
        <end position="179"/>
    </location>
</feature>
<protein>
    <recommendedName>
        <fullName evidence="4">HMG box domain-containing protein</fullName>
    </recommendedName>
</protein>
<dbReference type="InterPro" id="IPR050342">
    <property type="entry name" value="HMGB"/>
</dbReference>
<feature type="DNA-binding region" description="HMG box" evidence="2">
    <location>
        <begin position="197"/>
        <end position="260"/>
    </location>
</feature>
<evidence type="ECO:0000256" key="3">
    <source>
        <dbReference type="SAM" id="MobiDB-lite"/>
    </source>
</evidence>
<gene>
    <name evidence="5" type="ORF">Ae201684_011934</name>
</gene>
<evidence type="ECO:0000256" key="1">
    <source>
        <dbReference type="ARBA" id="ARBA00023125"/>
    </source>
</evidence>
<name>A0A6G0WSP7_9STRA</name>
<dbReference type="Pfam" id="PF09011">
    <property type="entry name" value="HMG_box_2"/>
    <property type="match status" value="2"/>
</dbReference>
<dbReference type="VEuPathDB" id="FungiDB:AeMF1_015878"/>
<feature type="domain" description="HMG box" evidence="4">
    <location>
        <begin position="126"/>
        <end position="179"/>
    </location>
</feature>
<feature type="DNA-binding region" description="HMG box" evidence="2">
    <location>
        <begin position="274"/>
        <end position="338"/>
    </location>
</feature>
<dbReference type="GO" id="GO:0003677">
    <property type="term" value="F:DNA binding"/>
    <property type="evidence" value="ECO:0007669"/>
    <property type="project" value="UniProtKB-UniRule"/>
</dbReference>
<reference evidence="5 6" key="1">
    <citation type="submission" date="2019-07" db="EMBL/GenBank/DDBJ databases">
        <title>Genomics analysis of Aphanomyces spp. identifies a new class of oomycete effector associated with host adaptation.</title>
        <authorList>
            <person name="Gaulin E."/>
        </authorList>
    </citation>
    <scope>NUCLEOTIDE SEQUENCE [LARGE SCALE GENOMIC DNA]</scope>
    <source>
        <strain evidence="5 6">ATCC 201684</strain>
    </source>
</reference>
<dbReference type="CDD" id="cd00084">
    <property type="entry name" value="HMG-box_SF"/>
    <property type="match status" value="4"/>
</dbReference>
<feature type="domain" description="HMG box" evidence="4">
    <location>
        <begin position="274"/>
        <end position="338"/>
    </location>
</feature>
<dbReference type="Gene3D" id="1.10.30.10">
    <property type="entry name" value="High mobility group box domain"/>
    <property type="match status" value="6"/>
</dbReference>
<keyword evidence="2" id="KW-0539">Nucleus</keyword>
<evidence type="ECO:0000313" key="5">
    <source>
        <dbReference type="EMBL" id="KAF0730511.1"/>
    </source>
</evidence>
<dbReference type="AlphaFoldDB" id="A0A6G0WSP7"/>
<dbReference type="GO" id="GO:0006357">
    <property type="term" value="P:regulation of transcription by RNA polymerase II"/>
    <property type="evidence" value="ECO:0007669"/>
    <property type="project" value="TreeGrafter"/>
</dbReference>
<dbReference type="PROSITE" id="PS50118">
    <property type="entry name" value="HMG_BOX_2"/>
    <property type="match status" value="5"/>
</dbReference>
<feature type="DNA-binding region" description="HMG box" evidence="2">
    <location>
        <begin position="352"/>
        <end position="416"/>
    </location>
</feature>
<accession>A0A6G0WSP7</accession>
<proteinExistence type="predicted"/>
<dbReference type="EMBL" id="VJMJ01000153">
    <property type="protein sequence ID" value="KAF0730511.1"/>
    <property type="molecule type" value="Genomic_DNA"/>
</dbReference>
<dbReference type="SMART" id="SM00398">
    <property type="entry name" value="HMG"/>
    <property type="match status" value="6"/>
</dbReference>
<dbReference type="Pfam" id="PF00505">
    <property type="entry name" value="HMG_box"/>
    <property type="match status" value="2"/>
</dbReference>
<dbReference type="InterPro" id="IPR036910">
    <property type="entry name" value="HMG_box_dom_sf"/>
</dbReference>
<feature type="domain" description="HMG box" evidence="4">
    <location>
        <begin position="352"/>
        <end position="416"/>
    </location>
</feature>
<feature type="DNA-binding region" description="HMG box" evidence="2">
    <location>
        <begin position="1"/>
        <end position="67"/>
    </location>
</feature>
<comment type="caution">
    <text evidence="5">The sequence shown here is derived from an EMBL/GenBank/DDBJ whole genome shotgun (WGS) entry which is preliminary data.</text>
</comment>
<organism evidence="5 6">
    <name type="scientific">Aphanomyces euteiches</name>
    <dbReference type="NCBI Taxonomy" id="100861"/>
    <lineage>
        <taxon>Eukaryota</taxon>
        <taxon>Sar</taxon>
        <taxon>Stramenopiles</taxon>
        <taxon>Oomycota</taxon>
        <taxon>Saprolegniomycetes</taxon>
        <taxon>Saprolegniales</taxon>
        <taxon>Verrucalvaceae</taxon>
        <taxon>Aphanomyces</taxon>
    </lineage>
</organism>
<sequence length="582" mass="67566">MWKNAYLHFADKKRVDLTRENPTWPNGAISKELGRLWKGLSLDERNVWVNLAAYDRARYLAENQIETIQQSLSASDTTIEATYSELSSHSQDSTSLMEDSLEQNSFATLDSSSSFPVSAKRKRPTTNDAHTAFFFFRRAKKERVVAANPTLLPAQINKEIGRMWQKLKDDEKKPWIEMAIAMKLENTQVKPKDPLAPKAPKSAFYFFVESCRGRPDTDYNTLQKEASQEWRQMGTEDRAPWLKLATDDRDRYEIEMKQYQPPTYTATTCDSLAQEKTQTAYIYFFRERRKQLTELSFVELTQRISREWKQMSNLEKRPWIQIARDVRFQSECQEQPPKKATTQQSKKTPPNLRAPKTAFVYYQIDKRREMNEMPYKAFVKNIASIWKNMPLEQKAPWLEMAKQDQERYAQEAAAQNQKASKIAISDMHVSQGSNEKTLRTGGREAHEKQPVKPPSILSRNGFACFLLAKKHDVLARSPHLTHNELLHEVSKLWRALSPTEQQPWKDLVAPNATKKSQGNSLLEDSHLELMDGLWDDDHTQDDDVVTQHIFYEEDLAHTHHLSLPMMEDIEAVRPAHEDDDML</sequence>
<keyword evidence="1 2" id="KW-0238">DNA-binding</keyword>
<feature type="region of interest" description="Disordered" evidence="3">
    <location>
        <begin position="331"/>
        <end position="352"/>
    </location>
</feature>